<dbReference type="PANTHER" id="PTHR33969:SF2">
    <property type="entry name" value="SEGREGATION AND CONDENSATION PROTEIN A"/>
    <property type="match status" value="1"/>
</dbReference>
<dbReference type="PANTHER" id="PTHR33969">
    <property type="entry name" value="SEGREGATION AND CONDENSATION PROTEIN A"/>
    <property type="match status" value="1"/>
</dbReference>
<dbReference type="OrthoDB" id="9811016at2"/>
<dbReference type="Gene3D" id="6.10.250.2410">
    <property type="match status" value="1"/>
</dbReference>
<dbReference type="AlphaFoldDB" id="A0A366KAN0"/>
<sequence length="267" mass="29261">MTDTTPGFSVSLDVYQGPFDALLSLLADRRLELTEISLGSITEEFLAYVKRLDLGRNLDEASSFLDVASVLVEAKSAALLPGQGESPADEQSMEALRERDLLFARLLQYRAFKEAASVFERELARVAASLPHPGRVDERTAAALPSLVWTTSPPELARMAAHALVNAPASQVSVAQLHVPMVDLREQAELVRARLQERPGEPLAFAAIIGDAAGRLEVVARFLAILVFFRQREVQYKQAGPFEPLYLRWIGDVDNGGGIDVSEKDFS</sequence>
<evidence type="ECO:0000256" key="2">
    <source>
        <dbReference type="ARBA" id="ARBA00044777"/>
    </source>
</evidence>
<dbReference type="EMBL" id="PDCH01000022">
    <property type="protein sequence ID" value="RBP98786.1"/>
    <property type="molecule type" value="Genomic_DNA"/>
</dbReference>
<keyword evidence="4" id="KW-1185">Reference proteome</keyword>
<dbReference type="Pfam" id="PF02616">
    <property type="entry name" value="SMC_ScpA"/>
    <property type="match status" value="1"/>
</dbReference>
<comment type="caution">
    <text evidence="3">The sequence shown here is derived from an EMBL/GenBank/DDBJ whole genome shotgun (WGS) entry which is preliminary data.</text>
</comment>
<dbReference type="Proteomes" id="UP000252345">
    <property type="component" value="Unassembled WGS sequence"/>
</dbReference>
<gene>
    <name evidence="3" type="ORF">CRD59_07280</name>
</gene>
<accession>A0A366KAN0</accession>
<protein>
    <recommendedName>
        <fullName evidence="2">Segregation and condensation protein A</fullName>
    </recommendedName>
</protein>
<organism evidence="3 4">
    <name type="scientific">Bifidobacterium xylocopae</name>
    <dbReference type="NCBI Taxonomy" id="2493119"/>
    <lineage>
        <taxon>Bacteria</taxon>
        <taxon>Bacillati</taxon>
        <taxon>Actinomycetota</taxon>
        <taxon>Actinomycetes</taxon>
        <taxon>Bifidobacteriales</taxon>
        <taxon>Bifidobacteriaceae</taxon>
        <taxon>Bifidobacterium</taxon>
    </lineage>
</organism>
<evidence type="ECO:0000313" key="4">
    <source>
        <dbReference type="Proteomes" id="UP000252345"/>
    </source>
</evidence>
<keyword evidence="1" id="KW-0159">Chromosome partition</keyword>
<name>A0A366KAN0_9BIFI</name>
<reference evidence="3 4" key="1">
    <citation type="submission" date="2017-10" db="EMBL/GenBank/DDBJ databases">
        <title>Bifidobacterium xylocopum sp. nov. and Bifidobacterium aemilianum sp. nov., from the carpenter bee (Xylocopa violacea) digestive tract.</title>
        <authorList>
            <person name="Alberoni D."/>
            <person name="Baffoni L."/>
            <person name="Di Gioia D."/>
            <person name="Gaggia F."/>
            <person name="Biavati B."/>
        </authorList>
    </citation>
    <scope>NUCLEOTIDE SEQUENCE [LARGE SCALE GENOMIC DNA]</scope>
    <source>
        <strain evidence="3 4">XV2</strain>
    </source>
</reference>
<dbReference type="GO" id="GO:0007059">
    <property type="term" value="P:chromosome segregation"/>
    <property type="evidence" value="ECO:0007669"/>
    <property type="project" value="UniProtKB-KW"/>
</dbReference>
<evidence type="ECO:0000313" key="3">
    <source>
        <dbReference type="EMBL" id="RBP98786.1"/>
    </source>
</evidence>
<proteinExistence type="predicted"/>
<dbReference type="InterPro" id="IPR003768">
    <property type="entry name" value="ScpA"/>
</dbReference>
<evidence type="ECO:0000256" key="1">
    <source>
        <dbReference type="ARBA" id="ARBA00022829"/>
    </source>
</evidence>